<comment type="catalytic activity">
    <reaction evidence="1">
        <text>ATP + protein L-histidine = ADP + protein N-phospho-L-histidine.</text>
        <dbReference type="EC" id="2.7.13.3"/>
    </reaction>
</comment>
<dbReference type="Gene3D" id="3.30.450.20">
    <property type="entry name" value="PAS domain"/>
    <property type="match status" value="1"/>
</dbReference>
<dbReference type="InterPro" id="IPR033479">
    <property type="entry name" value="dCache_1"/>
</dbReference>
<keyword evidence="4" id="KW-1003">Cell membrane</keyword>
<dbReference type="InterPro" id="IPR003660">
    <property type="entry name" value="HAMP_dom"/>
</dbReference>
<proteinExistence type="predicted"/>
<feature type="transmembrane region" description="Helical" evidence="14">
    <location>
        <begin position="315"/>
        <end position="337"/>
    </location>
</feature>
<reference evidence="16 17" key="1">
    <citation type="journal article" date="2016" name="Nat. Commun.">
        <title>Thousands of microbial genomes shed light on interconnected biogeochemical processes in an aquifer system.</title>
        <authorList>
            <person name="Anantharaman K."/>
            <person name="Brown C.T."/>
            <person name="Hug L.A."/>
            <person name="Sharon I."/>
            <person name="Castelle C.J."/>
            <person name="Probst A.J."/>
            <person name="Thomas B.C."/>
            <person name="Singh A."/>
            <person name="Wilkins M.J."/>
            <person name="Karaoz U."/>
            <person name="Brodie E.L."/>
            <person name="Williams K.H."/>
            <person name="Hubbard S.S."/>
            <person name="Banfield J.F."/>
        </authorList>
    </citation>
    <scope>NUCLEOTIDE SEQUENCE [LARGE SCALE GENOMIC DNA]</scope>
</reference>
<dbReference type="Gene3D" id="6.10.340.10">
    <property type="match status" value="1"/>
</dbReference>
<evidence type="ECO:0000256" key="10">
    <source>
        <dbReference type="ARBA" id="ARBA00022840"/>
    </source>
</evidence>
<keyword evidence="11 14" id="KW-1133">Transmembrane helix</keyword>
<feature type="transmembrane region" description="Helical" evidence="14">
    <location>
        <begin position="12"/>
        <end position="37"/>
    </location>
</feature>
<accession>A0A1G2CUZ6</accession>
<dbReference type="PROSITE" id="PS50885">
    <property type="entry name" value="HAMP"/>
    <property type="match status" value="1"/>
</dbReference>
<keyword evidence="12" id="KW-0902">Two-component regulatory system</keyword>
<dbReference type="SMART" id="SM00304">
    <property type="entry name" value="HAMP"/>
    <property type="match status" value="1"/>
</dbReference>
<comment type="caution">
    <text evidence="16">The sequence shown here is derived from an EMBL/GenBank/DDBJ whole genome shotgun (WGS) entry which is preliminary data.</text>
</comment>
<dbReference type="PANTHER" id="PTHR45528:SF1">
    <property type="entry name" value="SENSOR HISTIDINE KINASE CPXA"/>
    <property type="match status" value="1"/>
</dbReference>
<dbReference type="InterPro" id="IPR036890">
    <property type="entry name" value="HATPase_C_sf"/>
</dbReference>
<dbReference type="EC" id="2.7.13.3" evidence="3"/>
<dbReference type="Gene3D" id="3.30.565.10">
    <property type="entry name" value="Histidine kinase-like ATPase, C-terminal domain"/>
    <property type="match status" value="1"/>
</dbReference>
<evidence type="ECO:0000256" key="14">
    <source>
        <dbReference type="SAM" id="Phobius"/>
    </source>
</evidence>
<evidence type="ECO:0000256" key="3">
    <source>
        <dbReference type="ARBA" id="ARBA00012438"/>
    </source>
</evidence>
<dbReference type="Pfam" id="PF00672">
    <property type="entry name" value="HAMP"/>
    <property type="match status" value="1"/>
</dbReference>
<keyword evidence="8" id="KW-0547">Nucleotide-binding</keyword>
<evidence type="ECO:0000313" key="17">
    <source>
        <dbReference type="Proteomes" id="UP000177122"/>
    </source>
</evidence>
<dbReference type="CDD" id="cd12914">
    <property type="entry name" value="PDC1_DGC_like"/>
    <property type="match status" value="1"/>
</dbReference>
<evidence type="ECO:0000256" key="5">
    <source>
        <dbReference type="ARBA" id="ARBA00022553"/>
    </source>
</evidence>
<dbReference type="Proteomes" id="UP000177122">
    <property type="component" value="Unassembled WGS sequence"/>
</dbReference>
<evidence type="ECO:0000256" key="11">
    <source>
        <dbReference type="ARBA" id="ARBA00022989"/>
    </source>
</evidence>
<dbReference type="AlphaFoldDB" id="A0A1G2CUZ6"/>
<dbReference type="InterPro" id="IPR050398">
    <property type="entry name" value="HssS/ArlS-like"/>
</dbReference>
<dbReference type="EMBL" id="MHLI01000015">
    <property type="protein sequence ID" value="OGZ05185.1"/>
    <property type="molecule type" value="Genomic_DNA"/>
</dbReference>
<evidence type="ECO:0000256" key="4">
    <source>
        <dbReference type="ARBA" id="ARBA00022475"/>
    </source>
</evidence>
<evidence type="ECO:0000256" key="13">
    <source>
        <dbReference type="ARBA" id="ARBA00023136"/>
    </source>
</evidence>
<evidence type="ECO:0000313" key="16">
    <source>
        <dbReference type="EMBL" id="OGZ05185.1"/>
    </source>
</evidence>
<keyword evidence="6" id="KW-0808">Transferase</keyword>
<feature type="domain" description="HAMP" evidence="15">
    <location>
        <begin position="334"/>
        <end position="386"/>
    </location>
</feature>
<dbReference type="CDD" id="cd06225">
    <property type="entry name" value="HAMP"/>
    <property type="match status" value="1"/>
</dbReference>
<evidence type="ECO:0000259" key="15">
    <source>
        <dbReference type="PROSITE" id="PS50885"/>
    </source>
</evidence>
<gene>
    <name evidence="16" type="ORF">A2845_02595</name>
</gene>
<keyword evidence="7 14" id="KW-0812">Transmembrane</keyword>
<dbReference type="SUPFAM" id="SSF58104">
    <property type="entry name" value="Methyl-accepting chemotaxis protein (MCP) signaling domain"/>
    <property type="match status" value="1"/>
</dbReference>
<evidence type="ECO:0000256" key="2">
    <source>
        <dbReference type="ARBA" id="ARBA00004651"/>
    </source>
</evidence>
<dbReference type="GO" id="GO:0000155">
    <property type="term" value="F:phosphorelay sensor kinase activity"/>
    <property type="evidence" value="ECO:0007669"/>
    <property type="project" value="TreeGrafter"/>
</dbReference>
<evidence type="ECO:0000256" key="1">
    <source>
        <dbReference type="ARBA" id="ARBA00000085"/>
    </source>
</evidence>
<evidence type="ECO:0000256" key="6">
    <source>
        <dbReference type="ARBA" id="ARBA00022679"/>
    </source>
</evidence>
<evidence type="ECO:0000256" key="8">
    <source>
        <dbReference type="ARBA" id="ARBA00022741"/>
    </source>
</evidence>
<name>A0A1G2CUZ6_9BACT</name>
<keyword evidence="13 14" id="KW-0472">Membrane</keyword>
<dbReference type="Pfam" id="PF02743">
    <property type="entry name" value="dCache_1"/>
    <property type="match status" value="1"/>
</dbReference>
<sequence>MLSHIRNFSVRTKITILFVLSSVVLCILTAFVISFYVNFALVEGNINNINVIATEQVHHTAQVIKTNQLFAKMLGTNSLVRDFSIHPDEAKKKVLLDIFSEYTKENVKYLAIYLLDTHGIGLVSTDARFIGEDYSFRDYFKQALSGNAYIDVAIGSTSHQFGYYYSYPVKSADGSVVGVLVVKTNSTEIDDSILRSHLLNTSTVMLTDSFGIILVSNRSERFLKSVGTLSSKNIALITQTSKLLGKEVVPLQYNEVQTIIDTYTKMVTIKIYDAEDKENENISVIKFEDLPFFLVTETGMQSVEDTVLSIVVRSIIIFLIGILLVSVFAYRTIIIFISPMSKFQSLSEAIKTGDFSQRIEVETGDEFSELAESMNSMTVSLGDMFIVLQHKVQELKVPMALINSVAKQFNDARESITKLIPDMSIGISLLANESQKITQIIDNLLEEVERMNIRSKIGLDMISTIHRLHIALMPLLFRKEVSLHYDSSDESLNVLVDNPTVIENAIFGILDHVIKHGKKGGAIHISHETTEKYLKTIIVSTEFDSSKDDLLKISIPTSGRMSDKEKGAATANQVFIKDAIEKNGGIVSVESRPIEGTTITVCLPVV</sequence>
<keyword evidence="10" id="KW-0067">ATP-binding</keyword>
<dbReference type="SUPFAM" id="SSF103190">
    <property type="entry name" value="Sensory domain-like"/>
    <property type="match status" value="1"/>
</dbReference>
<keyword evidence="9" id="KW-0418">Kinase</keyword>
<dbReference type="SUPFAM" id="SSF158472">
    <property type="entry name" value="HAMP domain-like"/>
    <property type="match status" value="1"/>
</dbReference>
<keyword evidence="5" id="KW-0597">Phosphoprotein</keyword>
<dbReference type="InterPro" id="IPR029151">
    <property type="entry name" value="Sensor-like_sf"/>
</dbReference>
<comment type="subcellular location">
    <subcellularLocation>
        <location evidence="2">Cell membrane</location>
        <topology evidence="2">Multi-pass membrane protein</topology>
    </subcellularLocation>
</comment>
<evidence type="ECO:0000256" key="12">
    <source>
        <dbReference type="ARBA" id="ARBA00023012"/>
    </source>
</evidence>
<dbReference type="SUPFAM" id="SSF55874">
    <property type="entry name" value="ATPase domain of HSP90 chaperone/DNA topoisomerase II/histidine kinase"/>
    <property type="match status" value="1"/>
</dbReference>
<protein>
    <recommendedName>
        <fullName evidence="3">histidine kinase</fullName>
        <ecNumber evidence="3">2.7.13.3</ecNumber>
    </recommendedName>
</protein>
<organism evidence="16 17">
    <name type="scientific">Candidatus Lloydbacteria bacterium RIFCSPHIGHO2_01_FULL_49_22</name>
    <dbReference type="NCBI Taxonomy" id="1798658"/>
    <lineage>
        <taxon>Bacteria</taxon>
        <taxon>Candidatus Lloydiibacteriota</taxon>
    </lineage>
</organism>
<dbReference type="GO" id="GO:0005524">
    <property type="term" value="F:ATP binding"/>
    <property type="evidence" value="ECO:0007669"/>
    <property type="project" value="UniProtKB-KW"/>
</dbReference>
<evidence type="ECO:0000256" key="7">
    <source>
        <dbReference type="ARBA" id="ARBA00022692"/>
    </source>
</evidence>
<evidence type="ECO:0000256" key="9">
    <source>
        <dbReference type="ARBA" id="ARBA00022777"/>
    </source>
</evidence>
<dbReference type="GO" id="GO:0005886">
    <property type="term" value="C:plasma membrane"/>
    <property type="evidence" value="ECO:0007669"/>
    <property type="project" value="UniProtKB-SubCell"/>
</dbReference>
<dbReference type="PANTHER" id="PTHR45528">
    <property type="entry name" value="SENSOR HISTIDINE KINASE CPXA"/>
    <property type="match status" value="1"/>
</dbReference>